<dbReference type="AlphaFoldDB" id="A0A428VY44"/>
<evidence type="ECO:0000313" key="2">
    <source>
        <dbReference type="Proteomes" id="UP000286716"/>
    </source>
</evidence>
<protein>
    <submittedName>
        <fullName evidence="1">Uncharacterized protein</fullName>
    </submittedName>
</protein>
<dbReference type="RefSeq" id="WP_020642559.1">
    <property type="nucleotide sequence ID" value="NZ_QHHU01000098.1"/>
</dbReference>
<dbReference type="OrthoDB" id="3634542at2"/>
<accession>A0A428VY44</accession>
<proteinExistence type="predicted"/>
<name>A0A428VY44_AMYBA</name>
<sequence length="99" mass="11528">MTTLEDRPVRQTAGPRRDFWEWHEFTDGDGWAHLYLHSEMANPRLVLLLPWCLINDPFPLEHDRPSVSRGRVIPKPGRICPVCASQNEHRQIEVPHARA</sequence>
<dbReference type="Proteomes" id="UP000286716">
    <property type="component" value="Unassembled WGS sequence"/>
</dbReference>
<comment type="caution">
    <text evidence="1">The sequence shown here is derived from an EMBL/GenBank/DDBJ whole genome shotgun (WGS) entry which is preliminary data.</text>
</comment>
<organism evidence="1 2">
    <name type="scientific">Amycolatopsis balhimycina DSM 5908</name>
    <dbReference type="NCBI Taxonomy" id="1081091"/>
    <lineage>
        <taxon>Bacteria</taxon>
        <taxon>Bacillati</taxon>
        <taxon>Actinomycetota</taxon>
        <taxon>Actinomycetes</taxon>
        <taxon>Pseudonocardiales</taxon>
        <taxon>Pseudonocardiaceae</taxon>
        <taxon>Amycolatopsis</taxon>
    </lineage>
</organism>
<dbReference type="EMBL" id="QHHU01000098">
    <property type="protein sequence ID" value="RSM35783.1"/>
    <property type="molecule type" value="Genomic_DNA"/>
</dbReference>
<gene>
    <name evidence="1" type="ORF">DMA12_43010</name>
</gene>
<keyword evidence="2" id="KW-1185">Reference proteome</keyword>
<evidence type="ECO:0000313" key="1">
    <source>
        <dbReference type="EMBL" id="RSM35783.1"/>
    </source>
</evidence>
<reference evidence="1 2" key="1">
    <citation type="submission" date="2018-05" db="EMBL/GenBank/DDBJ databases">
        <title>Evolution of GPA BGCs.</title>
        <authorList>
            <person name="Waglechner N."/>
            <person name="Wright G.D."/>
        </authorList>
    </citation>
    <scope>NUCLEOTIDE SEQUENCE [LARGE SCALE GENOMIC DNA]</scope>
    <source>
        <strain evidence="1 2">DSM 5908</strain>
    </source>
</reference>